<evidence type="ECO:0000313" key="2">
    <source>
        <dbReference type="EMBL" id="EGZ18747.1"/>
    </source>
</evidence>
<reference evidence="2 3" key="1">
    <citation type="journal article" date="2006" name="Science">
        <title>Phytophthora genome sequences uncover evolutionary origins and mechanisms of pathogenesis.</title>
        <authorList>
            <person name="Tyler B.M."/>
            <person name="Tripathy S."/>
            <person name="Zhang X."/>
            <person name="Dehal P."/>
            <person name="Jiang R.H."/>
            <person name="Aerts A."/>
            <person name="Arredondo F.D."/>
            <person name="Baxter L."/>
            <person name="Bensasson D."/>
            <person name="Beynon J.L."/>
            <person name="Chapman J."/>
            <person name="Damasceno C.M."/>
            <person name="Dorrance A.E."/>
            <person name="Dou D."/>
            <person name="Dickerman A.W."/>
            <person name="Dubchak I.L."/>
            <person name="Garbelotto M."/>
            <person name="Gijzen M."/>
            <person name="Gordon S.G."/>
            <person name="Govers F."/>
            <person name="Grunwald N.J."/>
            <person name="Huang W."/>
            <person name="Ivors K.L."/>
            <person name="Jones R.W."/>
            <person name="Kamoun S."/>
            <person name="Krampis K."/>
            <person name="Lamour K.H."/>
            <person name="Lee M.K."/>
            <person name="McDonald W.H."/>
            <person name="Medina M."/>
            <person name="Meijer H.J."/>
            <person name="Nordberg E.K."/>
            <person name="Maclean D.J."/>
            <person name="Ospina-Giraldo M.D."/>
            <person name="Morris P.F."/>
            <person name="Phuntumart V."/>
            <person name="Putnam N.H."/>
            <person name="Rash S."/>
            <person name="Rose J.K."/>
            <person name="Sakihama Y."/>
            <person name="Salamov A.A."/>
            <person name="Savidor A."/>
            <person name="Scheuring C.F."/>
            <person name="Smith B.M."/>
            <person name="Sobral B.W."/>
            <person name="Terry A."/>
            <person name="Torto-Alalibo T.A."/>
            <person name="Win J."/>
            <person name="Xu Z."/>
            <person name="Zhang H."/>
            <person name="Grigoriev I.V."/>
            <person name="Rokhsar D.S."/>
            <person name="Boore J.L."/>
        </authorList>
    </citation>
    <scope>NUCLEOTIDE SEQUENCE [LARGE SCALE GENOMIC DNA]</scope>
    <source>
        <strain evidence="2 3">P6497</strain>
    </source>
</reference>
<protein>
    <submittedName>
        <fullName evidence="2">Uncharacterized protein</fullName>
    </submittedName>
</protein>
<keyword evidence="3" id="KW-1185">Reference proteome</keyword>
<feature type="region of interest" description="Disordered" evidence="1">
    <location>
        <begin position="195"/>
        <end position="226"/>
    </location>
</feature>
<feature type="compositionally biased region" description="Polar residues" evidence="1">
    <location>
        <begin position="197"/>
        <end position="211"/>
    </location>
</feature>
<dbReference type="RefSeq" id="XP_009527805.1">
    <property type="nucleotide sequence ID" value="XM_009529510.1"/>
</dbReference>
<gene>
    <name evidence="2" type="ORF">PHYSODRAFT_332492</name>
</gene>
<feature type="compositionally biased region" description="Basic residues" evidence="1">
    <location>
        <begin position="216"/>
        <end position="226"/>
    </location>
</feature>
<dbReference type="Proteomes" id="UP000002640">
    <property type="component" value="Unassembled WGS sequence"/>
</dbReference>
<dbReference type="EMBL" id="JH159154">
    <property type="protein sequence ID" value="EGZ18747.1"/>
    <property type="molecule type" value="Genomic_DNA"/>
</dbReference>
<dbReference type="AlphaFoldDB" id="G4ZIB0"/>
<dbReference type="SMR" id="G4ZIB0"/>
<sequence>MAYLKESRKPTRVSAVAREVARLRPGGKPSRKNITMEEFSGLIKTDTFDTGVRRCIFAASLTGDDVDWYSEVRATVPNLTLDIAGIMLVDRFNPKLSEQELLRRITGEPKIPQETYQQYFQRLLNIADLLPGGVAIEANARCVMHTFIRLACYKYADELKSFLGRLLPEISTAFNLQHLVDHLAYMAESDVQLPGKTDSQVQGEVDTTPSAANGPKARRLRRWTSP</sequence>
<dbReference type="KEGG" id="psoj:PHYSODRAFT_332492"/>
<organism evidence="2 3">
    <name type="scientific">Phytophthora sojae (strain P6497)</name>
    <name type="common">Soybean stem and root rot agent</name>
    <name type="synonym">Phytophthora megasperma f. sp. glycines</name>
    <dbReference type="NCBI Taxonomy" id="1094619"/>
    <lineage>
        <taxon>Eukaryota</taxon>
        <taxon>Sar</taxon>
        <taxon>Stramenopiles</taxon>
        <taxon>Oomycota</taxon>
        <taxon>Peronosporomycetes</taxon>
        <taxon>Peronosporales</taxon>
        <taxon>Peronosporaceae</taxon>
        <taxon>Phytophthora</taxon>
    </lineage>
</organism>
<proteinExistence type="predicted"/>
<accession>G4ZIB0</accession>
<name>G4ZIB0_PHYSP</name>
<evidence type="ECO:0000313" key="3">
    <source>
        <dbReference type="Proteomes" id="UP000002640"/>
    </source>
</evidence>
<dbReference type="GeneID" id="20646475"/>
<evidence type="ECO:0000256" key="1">
    <source>
        <dbReference type="SAM" id="MobiDB-lite"/>
    </source>
</evidence>
<dbReference type="InParanoid" id="G4ZIB0"/>